<dbReference type="AlphaFoldDB" id="A0A976IED2"/>
<proteinExistence type="predicted"/>
<evidence type="ECO:0000313" key="2">
    <source>
        <dbReference type="Proteomes" id="UP000294530"/>
    </source>
</evidence>
<accession>A0A976IED2</accession>
<reference evidence="1 2" key="1">
    <citation type="journal article" date="2021" name="Genome Biol.">
        <title>AFLAP: assembly-free linkage analysis pipeline using k-mers from genome sequencing data.</title>
        <authorList>
            <person name="Fletcher K."/>
            <person name="Zhang L."/>
            <person name="Gil J."/>
            <person name="Han R."/>
            <person name="Cavanaugh K."/>
            <person name="Michelmore R."/>
        </authorList>
    </citation>
    <scope>NUCLEOTIDE SEQUENCE [LARGE SCALE GENOMIC DNA]</scope>
    <source>
        <strain evidence="1 2">SF5</strain>
    </source>
</reference>
<dbReference type="GeneID" id="94344686"/>
<gene>
    <name evidence="1" type="ORF">CCR75_000910</name>
</gene>
<dbReference type="EMBL" id="SHOA02000016">
    <property type="protein sequence ID" value="TDH68671.1"/>
    <property type="molecule type" value="Genomic_DNA"/>
</dbReference>
<sequence length="76" mass="8844">MPLAALRASMYNSSWLQKITMGSSESIERAPHNWSFYATDHCTFRHWQPDKFTNITNLRSDDSSADRLKIHKELDS</sequence>
<comment type="caution">
    <text evidence="1">The sequence shown here is derived from an EMBL/GenBank/DDBJ whole genome shotgun (WGS) entry which is preliminary data.</text>
</comment>
<evidence type="ECO:0000313" key="1">
    <source>
        <dbReference type="EMBL" id="TDH68671.1"/>
    </source>
</evidence>
<protein>
    <submittedName>
        <fullName evidence="1">Uncharacterized protein</fullName>
    </submittedName>
</protein>
<name>A0A976IED2_BRELC</name>
<dbReference type="Proteomes" id="UP000294530">
    <property type="component" value="Unassembled WGS sequence"/>
</dbReference>
<dbReference type="KEGG" id="blac:94344686"/>
<organism evidence="1 2">
    <name type="scientific">Bremia lactucae</name>
    <name type="common">Lettuce downy mildew</name>
    <dbReference type="NCBI Taxonomy" id="4779"/>
    <lineage>
        <taxon>Eukaryota</taxon>
        <taxon>Sar</taxon>
        <taxon>Stramenopiles</taxon>
        <taxon>Oomycota</taxon>
        <taxon>Peronosporomycetes</taxon>
        <taxon>Peronosporales</taxon>
        <taxon>Peronosporaceae</taxon>
        <taxon>Bremia</taxon>
    </lineage>
</organism>
<keyword evidence="2" id="KW-1185">Reference proteome</keyword>
<dbReference type="RefSeq" id="XP_067818170.1">
    <property type="nucleotide sequence ID" value="XM_067959015.1"/>
</dbReference>